<gene>
    <name evidence="1" type="ORF">Rhow_003755</name>
</gene>
<dbReference type="EMBL" id="BHYM01000035">
    <property type="protein sequence ID" value="GCE40112.1"/>
    <property type="molecule type" value="Genomic_DNA"/>
</dbReference>
<evidence type="ECO:0000313" key="2">
    <source>
        <dbReference type="Proteomes" id="UP000287519"/>
    </source>
</evidence>
<dbReference type="Proteomes" id="UP000287519">
    <property type="component" value="Unassembled WGS sequence"/>
</dbReference>
<organism evidence="1 2">
    <name type="scientific">Rhodococcus wratislaviensis</name>
    <name type="common">Tsukamurella wratislaviensis</name>
    <dbReference type="NCBI Taxonomy" id="44752"/>
    <lineage>
        <taxon>Bacteria</taxon>
        <taxon>Bacillati</taxon>
        <taxon>Actinomycetota</taxon>
        <taxon>Actinomycetes</taxon>
        <taxon>Mycobacteriales</taxon>
        <taxon>Nocardiaceae</taxon>
        <taxon>Rhodococcus</taxon>
    </lineage>
</organism>
<protein>
    <submittedName>
        <fullName evidence="1">Uncharacterized protein</fullName>
    </submittedName>
</protein>
<reference evidence="1 2" key="1">
    <citation type="submission" date="2018-11" db="EMBL/GenBank/DDBJ databases">
        <title>Microbial catabolism of amino acid.</title>
        <authorList>
            <person name="Hibi M."/>
            <person name="Ogawa J."/>
        </authorList>
    </citation>
    <scope>NUCLEOTIDE SEQUENCE [LARGE SCALE GENOMIC DNA]</scope>
    <source>
        <strain evidence="1 2">C31-06</strain>
    </source>
</reference>
<keyword evidence="2" id="KW-1185">Reference proteome</keyword>
<proteinExistence type="predicted"/>
<name>A0A402C913_RHOWR</name>
<evidence type="ECO:0000313" key="1">
    <source>
        <dbReference type="EMBL" id="GCE40112.1"/>
    </source>
</evidence>
<comment type="caution">
    <text evidence="1">The sequence shown here is derived from an EMBL/GenBank/DDBJ whole genome shotgun (WGS) entry which is preliminary data.</text>
</comment>
<sequence>MASVRSRTHGIPFIRCVPASVVIAGGIERVMAITLLVGASVHHAQTR</sequence>
<dbReference type="AlphaFoldDB" id="A0A402C913"/>
<accession>A0A402C913</accession>